<evidence type="ECO:0000256" key="3">
    <source>
        <dbReference type="ARBA" id="ARBA00022448"/>
    </source>
</evidence>
<dbReference type="PANTHER" id="PTHR38831">
    <property type="entry name" value="TYPE II SECRETION SYSTEM PROTEIN K"/>
    <property type="match status" value="1"/>
</dbReference>
<evidence type="ECO:0000313" key="12">
    <source>
        <dbReference type="EMBL" id="ACO77826.1"/>
    </source>
</evidence>
<dbReference type="Pfam" id="PF21687">
    <property type="entry name" value="T2SSK_1st"/>
    <property type="match status" value="1"/>
</dbReference>
<dbReference type="GO" id="GO:0009306">
    <property type="term" value="P:protein secretion"/>
    <property type="evidence" value="ECO:0007669"/>
    <property type="project" value="InterPro"/>
</dbReference>
<dbReference type="eggNOG" id="COG3156">
    <property type="taxonomic scope" value="Bacteria"/>
</dbReference>
<keyword evidence="8" id="KW-1133">Transmembrane helix</keyword>
<evidence type="ECO:0000256" key="5">
    <source>
        <dbReference type="ARBA" id="ARBA00022519"/>
    </source>
</evidence>
<proteinExistence type="inferred from homology"/>
<dbReference type="OrthoDB" id="6388271at2"/>
<evidence type="ECO:0000313" key="13">
    <source>
        <dbReference type="Proteomes" id="UP000002424"/>
    </source>
</evidence>
<dbReference type="Gene3D" id="1.10.40.60">
    <property type="entry name" value="EpsJ-like"/>
    <property type="match status" value="1"/>
</dbReference>
<dbReference type="EMBL" id="CP001157">
    <property type="protein sequence ID" value="ACO77826.1"/>
    <property type="molecule type" value="Genomic_DNA"/>
</dbReference>
<dbReference type="InterPro" id="IPR049179">
    <property type="entry name" value="T2SSK_SAM-like_2nd"/>
</dbReference>
<comment type="similarity">
    <text evidence="2">Belongs to the GSP K family.</text>
</comment>
<protein>
    <recommendedName>
        <fullName evidence="14">Type II secretion system protein K</fullName>
    </recommendedName>
</protein>
<dbReference type="KEGG" id="avn:Avin_16110"/>
<evidence type="ECO:0000256" key="6">
    <source>
        <dbReference type="ARBA" id="ARBA00022692"/>
    </source>
</evidence>
<dbReference type="InterPro" id="IPR049031">
    <property type="entry name" value="T2SSK_SAM-like_1st"/>
</dbReference>
<accession>C1DRT8</accession>
<evidence type="ECO:0000256" key="1">
    <source>
        <dbReference type="ARBA" id="ARBA00004533"/>
    </source>
</evidence>
<dbReference type="Pfam" id="PF03934">
    <property type="entry name" value="T2SSK"/>
    <property type="match status" value="1"/>
</dbReference>
<dbReference type="InterPro" id="IPR038072">
    <property type="entry name" value="GspK_central_sf"/>
</dbReference>
<dbReference type="AlphaFoldDB" id="C1DRT8"/>
<dbReference type="HOGENOM" id="CLU_815435_0_0_6"/>
<evidence type="ECO:0000256" key="4">
    <source>
        <dbReference type="ARBA" id="ARBA00022475"/>
    </source>
</evidence>
<evidence type="ECO:0000256" key="2">
    <source>
        <dbReference type="ARBA" id="ARBA00007246"/>
    </source>
</evidence>
<dbReference type="SUPFAM" id="SSF158544">
    <property type="entry name" value="GspK insert domain-like"/>
    <property type="match status" value="1"/>
</dbReference>
<dbReference type="STRING" id="322710.Avin_16110"/>
<keyword evidence="7" id="KW-0653">Protein transport</keyword>
<evidence type="ECO:0000256" key="7">
    <source>
        <dbReference type="ARBA" id="ARBA00022927"/>
    </source>
</evidence>
<organism evidence="12 13">
    <name type="scientific">Azotobacter vinelandii (strain DJ / ATCC BAA-1303)</name>
    <dbReference type="NCBI Taxonomy" id="322710"/>
    <lineage>
        <taxon>Bacteria</taxon>
        <taxon>Pseudomonadati</taxon>
        <taxon>Pseudomonadota</taxon>
        <taxon>Gammaproteobacteria</taxon>
        <taxon>Pseudomonadales</taxon>
        <taxon>Pseudomonadaceae</taxon>
        <taxon>Azotobacter</taxon>
    </lineage>
</organism>
<reference evidence="12 13" key="1">
    <citation type="journal article" date="2009" name="J. Bacteriol.">
        <title>Genome sequence of Azotobacter vinelandii, an obligate aerobe specialized to support diverse anaerobic metabolic processes.</title>
        <authorList>
            <person name="Setubal J.C."/>
            <person name="dos Santos P."/>
            <person name="Goldman B.S."/>
            <person name="Ertesvag H."/>
            <person name="Espin G."/>
            <person name="Rubio L.M."/>
            <person name="Valla S."/>
            <person name="Almeida N.F."/>
            <person name="Balasubramanian D."/>
            <person name="Cromes L."/>
            <person name="Curatti L."/>
            <person name="Du Z."/>
            <person name="Godsy E."/>
            <person name="Goodner B."/>
            <person name="Hellner-Burris K."/>
            <person name="Hernandez J.A."/>
            <person name="Houmiel K."/>
            <person name="Imperial J."/>
            <person name="Kennedy C."/>
            <person name="Larson T.J."/>
            <person name="Latreille P."/>
            <person name="Ligon L.S."/>
            <person name="Lu J."/>
            <person name="Maerk M."/>
            <person name="Miller N.M."/>
            <person name="Norton S."/>
            <person name="O'Carroll I.P."/>
            <person name="Paulsen I."/>
            <person name="Raulfs E.C."/>
            <person name="Roemer R."/>
            <person name="Rosser J."/>
            <person name="Segura D."/>
            <person name="Slater S."/>
            <person name="Stricklin S.L."/>
            <person name="Studholme D.J."/>
            <person name="Sun J."/>
            <person name="Viana C.J."/>
            <person name="Wallin E."/>
            <person name="Wang B."/>
            <person name="Wheeler C."/>
            <person name="Zhu H."/>
            <person name="Dean D.R."/>
            <person name="Dixon R."/>
            <person name="Wood D."/>
        </authorList>
    </citation>
    <scope>NUCLEOTIDE SEQUENCE [LARGE SCALE GENOMIC DNA]</scope>
    <source>
        <strain evidence="13">DJ / ATCC BAA-1303</strain>
    </source>
</reference>
<dbReference type="PANTHER" id="PTHR38831:SF1">
    <property type="entry name" value="TYPE II SECRETION SYSTEM PROTEIN K-RELATED"/>
    <property type="match status" value="1"/>
</dbReference>
<evidence type="ECO:0000259" key="11">
    <source>
        <dbReference type="Pfam" id="PF21687"/>
    </source>
</evidence>
<evidence type="ECO:0008006" key="14">
    <source>
        <dbReference type="Google" id="ProtNLM"/>
    </source>
</evidence>
<keyword evidence="4" id="KW-1003">Cell membrane</keyword>
<dbReference type="GeneID" id="88184897"/>
<dbReference type="RefSeq" id="WP_012700241.1">
    <property type="nucleotide sequence ID" value="NC_012560.1"/>
</dbReference>
<evidence type="ECO:0000256" key="9">
    <source>
        <dbReference type="ARBA" id="ARBA00023136"/>
    </source>
</evidence>
<dbReference type="InterPro" id="IPR010994">
    <property type="entry name" value="RuvA_2-like"/>
</dbReference>
<keyword evidence="5" id="KW-0997">Cell inner membrane</keyword>
<sequence>MKQKGFALIAVLGLLTVLSLVAAFIAGYAEQRMEQTYRLRERLQGKLDSEATLATLLHIIATRPRVQNAYLLQAPASRADNDDPFSRGQDIPDIGALPHLKVDGQVYQGLGSSRFVLQDEGSLLSLLDPDRERWSALFQQHGLSLQQAERFLDQLQDYTDRDDLRRLNGAVSNDYASQGLPPPPQRLMISPGQVFNLLDGAALQDDLLRLLPLITPRSGQLHNINTAPREVLRTISGIDDALAQALADERRKRPFVDLAEANQRLGRIIPLDPLGTPSQASSFLRIQLWADEGRQPLWLGLSSTPASRLAPWEIDYTFVFSLRQPSTAPLSLAFPPLFEPAMDD</sequence>
<gene>
    <name evidence="12" type="ordered locus">Avin_16110</name>
</gene>
<comment type="subcellular location">
    <subcellularLocation>
        <location evidence="1">Cell inner membrane</location>
    </subcellularLocation>
</comment>
<evidence type="ECO:0000259" key="10">
    <source>
        <dbReference type="Pfam" id="PF03934"/>
    </source>
</evidence>
<feature type="domain" description="T2SS protein K second SAM-like" evidence="10">
    <location>
        <begin position="223"/>
        <end position="265"/>
    </location>
</feature>
<dbReference type="Proteomes" id="UP000002424">
    <property type="component" value="Chromosome"/>
</dbReference>
<dbReference type="EnsemblBacteria" id="ACO77826">
    <property type="protein sequence ID" value="ACO77826"/>
    <property type="gene ID" value="Avin_16110"/>
</dbReference>
<keyword evidence="6" id="KW-0812">Transmembrane</keyword>
<keyword evidence="3" id="KW-0813">Transport</keyword>
<feature type="domain" description="T2SS protein K first SAM-like" evidence="11">
    <location>
        <begin position="131"/>
        <end position="201"/>
    </location>
</feature>
<dbReference type="Gene3D" id="1.10.150.320">
    <property type="entry name" value="Photosystem II 12 kDa extrinsic protein"/>
    <property type="match status" value="1"/>
</dbReference>
<evidence type="ECO:0000256" key="8">
    <source>
        <dbReference type="ARBA" id="ARBA00022989"/>
    </source>
</evidence>
<dbReference type="InterPro" id="IPR005628">
    <property type="entry name" value="GspK"/>
</dbReference>
<keyword evidence="9" id="KW-0472">Membrane</keyword>
<dbReference type="SUPFAM" id="SSF47781">
    <property type="entry name" value="RuvA domain 2-like"/>
    <property type="match status" value="1"/>
</dbReference>
<dbReference type="GO" id="GO:0005886">
    <property type="term" value="C:plasma membrane"/>
    <property type="evidence" value="ECO:0007669"/>
    <property type="project" value="UniProtKB-SubCell"/>
</dbReference>
<name>C1DRT8_AZOVD</name>
<keyword evidence="13" id="KW-1185">Reference proteome</keyword>